<reference evidence="1 2" key="1">
    <citation type="submission" date="2022-12" db="EMBL/GenBank/DDBJ databases">
        <authorList>
            <person name="Muema E."/>
        </authorList>
    </citation>
    <scope>NUCLEOTIDE SEQUENCE [LARGE SCALE GENOMIC DNA]</scope>
    <source>
        <strain evidence="2">1330</strain>
    </source>
</reference>
<dbReference type="EMBL" id="JAPYKO010000010">
    <property type="protein sequence ID" value="MEI9403677.1"/>
    <property type="molecule type" value="Genomic_DNA"/>
</dbReference>
<protein>
    <submittedName>
        <fullName evidence="1">Uncharacterized protein</fullName>
    </submittedName>
</protein>
<evidence type="ECO:0000313" key="1">
    <source>
        <dbReference type="EMBL" id="MEI9403677.1"/>
    </source>
</evidence>
<keyword evidence="2" id="KW-1185">Reference proteome</keyword>
<proteinExistence type="predicted"/>
<dbReference type="Proteomes" id="UP001366503">
    <property type="component" value="Unassembled WGS sequence"/>
</dbReference>
<evidence type="ECO:0000313" key="2">
    <source>
        <dbReference type="Proteomes" id="UP001366503"/>
    </source>
</evidence>
<dbReference type="RefSeq" id="WP_337094039.1">
    <property type="nucleotide sequence ID" value="NZ_JAPYKO010000010.1"/>
</dbReference>
<name>A0ABU8KDA2_9HYPH</name>
<comment type="caution">
    <text evidence="1">The sequence shown here is derived from an EMBL/GenBank/DDBJ whole genome shotgun (WGS) entry which is preliminary data.</text>
</comment>
<accession>A0ABU8KDA2</accession>
<organism evidence="1 2">
    <name type="scientific">Mesorhizobium argentiipisi</name>
    <dbReference type="NCBI Taxonomy" id="3015175"/>
    <lineage>
        <taxon>Bacteria</taxon>
        <taxon>Pseudomonadati</taxon>
        <taxon>Pseudomonadota</taxon>
        <taxon>Alphaproteobacteria</taxon>
        <taxon>Hyphomicrobiales</taxon>
        <taxon>Phyllobacteriaceae</taxon>
        <taxon>Mesorhizobium</taxon>
    </lineage>
</organism>
<gene>
    <name evidence="1" type="ORF">O7A05_16095</name>
</gene>
<sequence>MAKRPTKKPAKKMSAGPHSLALRLDVMGVTAYMTKAAIEELIKELTRISASDPEELQDVHIAMHFGGWTPSGEYVAPSFGHHHELGSILTKLRNEQLKDGMTKAEIERGITPDEAYRAFDITIMHVSPEVVQRVAIENEAVESGSTD</sequence>